<dbReference type="Pfam" id="PF10186">
    <property type="entry name" value="ATG14"/>
    <property type="match status" value="1"/>
</dbReference>
<evidence type="ECO:0000256" key="4">
    <source>
        <dbReference type="SAM" id="MobiDB-lite"/>
    </source>
</evidence>
<dbReference type="Proteomes" id="UP001629113">
    <property type="component" value="Unassembled WGS sequence"/>
</dbReference>
<protein>
    <recommendedName>
        <fullName evidence="2">Autophagy-related protein 14</fullName>
    </recommendedName>
</protein>
<evidence type="ECO:0000313" key="5">
    <source>
        <dbReference type="EMBL" id="KAL3425718.1"/>
    </source>
</evidence>
<gene>
    <name evidence="5" type="ORF">PVAG01_02509</name>
</gene>
<dbReference type="InterPro" id="IPR018791">
    <property type="entry name" value="UV_resistance/autophagy_Atg14"/>
</dbReference>
<reference evidence="5 6" key="1">
    <citation type="submission" date="2024-06" db="EMBL/GenBank/DDBJ databases">
        <title>Complete genome of Phlyctema vagabunda strain 19-DSS-EL-015.</title>
        <authorList>
            <person name="Fiorenzani C."/>
        </authorList>
    </citation>
    <scope>NUCLEOTIDE SEQUENCE [LARGE SCALE GENOMIC DNA]</scope>
    <source>
        <strain evidence="5 6">19-DSS-EL-015</strain>
    </source>
</reference>
<evidence type="ECO:0000313" key="6">
    <source>
        <dbReference type="Proteomes" id="UP001629113"/>
    </source>
</evidence>
<proteinExistence type="inferred from homology"/>
<dbReference type="PANTHER" id="PTHR15157:SF5">
    <property type="entry name" value="UV RADIATION RESISTANCE-ASSOCIATED GENE PROTEIN"/>
    <property type="match status" value="1"/>
</dbReference>
<dbReference type="PANTHER" id="PTHR15157">
    <property type="entry name" value="UV RADIATION RESISTANCE-ASSOCIATED GENE PROTEIN"/>
    <property type="match status" value="1"/>
</dbReference>
<accession>A0ABR4PQS9</accession>
<comment type="similarity">
    <text evidence="1">Belongs to the ATG14 family.</text>
</comment>
<evidence type="ECO:0000256" key="1">
    <source>
        <dbReference type="ARBA" id="ARBA00009574"/>
    </source>
</evidence>
<name>A0ABR4PQS9_9HELO</name>
<organism evidence="5 6">
    <name type="scientific">Phlyctema vagabunda</name>
    <dbReference type="NCBI Taxonomy" id="108571"/>
    <lineage>
        <taxon>Eukaryota</taxon>
        <taxon>Fungi</taxon>
        <taxon>Dikarya</taxon>
        <taxon>Ascomycota</taxon>
        <taxon>Pezizomycotina</taxon>
        <taxon>Leotiomycetes</taxon>
        <taxon>Helotiales</taxon>
        <taxon>Dermateaceae</taxon>
        <taxon>Phlyctema</taxon>
    </lineage>
</organism>
<keyword evidence="6" id="KW-1185">Reference proteome</keyword>
<evidence type="ECO:0000256" key="2">
    <source>
        <dbReference type="ARBA" id="ARBA00013807"/>
    </source>
</evidence>
<keyword evidence="3" id="KW-0175">Coiled coil</keyword>
<sequence length="564" mass="63212">MAAETSRPLLLPQNRRLRHLKGIYIRNLTLTRPRGRTIDDGALNKSPQKLDALREPQLHHAHSSEDLRPKVRRRSTTNWVNASAGIRQKKLEDVMASRMADTFFSLHCEGQDDPVYISEVVEKAMNPTFRFFDLSTYGPATTRLNRITIKIWAKRQSEFTALLEETIDLKSLQFIGKLENHPFPANCILFHLTDGIYTLDFASPPPRPKPAPALPTSSYNALMRLSNLDESIQDALATREELATQINAILNDTPVDESPQAAEATALAVKYVNSERKLLKQSVRRRTELESSIESRRSAIKDGMEIQNRTKEDVANAQGKLQSCRDLLQATNEDMRGQRRRICEDLLNIFPIESTEHPLLFTICGLLLPNSDFDESNENVVAAALSYVARVVDLLQYYLSVPLPYPVTVVSSKSLVHDHISILSDNQRTFPLYMKGTVRFRFDYAVFLLNKNIQCLAYSQGLKVIDIRHTLPNLKYLLYVCASGTSDLPARKAGGVKGLVAGQETPNQSRRGSLDSGNGELVRKALENGSNGSKPASLPPANLPSPLEHRHSLRTSGLRENVQK</sequence>
<evidence type="ECO:0000256" key="3">
    <source>
        <dbReference type="ARBA" id="ARBA00023054"/>
    </source>
</evidence>
<feature type="region of interest" description="Disordered" evidence="4">
    <location>
        <begin position="499"/>
        <end position="564"/>
    </location>
</feature>
<comment type="caution">
    <text evidence="5">The sequence shown here is derived from an EMBL/GenBank/DDBJ whole genome shotgun (WGS) entry which is preliminary data.</text>
</comment>
<dbReference type="EMBL" id="JBFCZG010000002">
    <property type="protein sequence ID" value="KAL3425718.1"/>
    <property type="molecule type" value="Genomic_DNA"/>
</dbReference>